<dbReference type="Proteomes" id="UP000019140">
    <property type="component" value="Unassembled WGS sequence"/>
</dbReference>
<organism evidence="2 3">
    <name type="scientific">Candidatus Entotheonella gemina</name>
    <dbReference type="NCBI Taxonomy" id="1429439"/>
    <lineage>
        <taxon>Bacteria</taxon>
        <taxon>Pseudomonadati</taxon>
        <taxon>Nitrospinota/Tectimicrobiota group</taxon>
        <taxon>Candidatus Tectimicrobiota</taxon>
        <taxon>Candidatus Entotheonellia</taxon>
        <taxon>Candidatus Entotheonellales</taxon>
        <taxon>Candidatus Entotheonellaceae</taxon>
        <taxon>Candidatus Entotheonella</taxon>
    </lineage>
</organism>
<sequence>MTESQLQETILTIIQQIAPEADLSTLALNDDIRDALSIDSFDHLNILIDLHDAVGVEIPEADAGHLTTVAAIIQYLMARVN</sequence>
<feature type="domain" description="Carrier" evidence="1">
    <location>
        <begin position="1"/>
        <end position="80"/>
    </location>
</feature>
<dbReference type="HOGENOM" id="CLU_108696_21_0_7"/>
<dbReference type="EMBL" id="AZHX01000543">
    <property type="protein sequence ID" value="ETX07029.1"/>
    <property type="molecule type" value="Genomic_DNA"/>
</dbReference>
<evidence type="ECO:0000259" key="1">
    <source>
        <dbReference type="PROSITE" id="PS50075"/>
    </source>
</evidence>
<reference evidence="2 3" key="1">
    <citation type="journal article" date="2014" name="Nature">
        <title>An environmental bacterial taxon with a large and distinct metabolic repertoire.</title>
        <authorList>
            <person name="Wilson M.C."/>
            <person name="Mori T."/>
            <person name="Ruckert C."/>
            <person name="Uria A.R."/>
            <person name="Helf M.J."/>
            <person name="Takada K."/>
            <person name="Gernert C."/>
            <person name="Steffens U.A."/>
            <person name="Heycke N."/>
            <person name="Schmitt S."/>
            <person name="Rinke C."/>
            <person name="Helfrich E.J."/>
            <person name="Brachmann A.O."/>
            <person name="Gurgui C."/>
            <person name="Wakimoto T."/>
            <person name="Kracht M."/>
            <person name="Crusemann M."/>
            <person name="Hentschel U."/>
            <person name="Abe I."/>
            <person name="Matsunaga S."/>
            <person name="Kalinowski J."/>
            <person name="Takeyama H."/>
            <person name="Piel J."/>
        </authorList>
    </citation>
    <scope>NUCLEOTIDE SEQUENCE [LARGE SCALE GENOMIC DNA]</scope>
    <source>
        <strain evidence="3">TSY2</strain>
    </source>
</reference>
<dbReference type="PROSITE" id="PS50075">
    <property type="entry name" value="CARRIER"/>
    <property type="match status" value="1"/>
</dbReference>
<evidence type="ECO:0000313" key="3">
    <source>
        <dbReference type="Proteomes" id="UP000019140"/>
    </source>
</evidence>
<dbReference type="InterPro" id="IPR036736">
    <property type="entry name" value="ACP-like_sf"/>
</dbReference>
<gene>
    <name evidence="2" type="ORF">ETSY2_13565</name>
</gene>
<protein>
    <submittedName>
        <fullName evidence="2">Phosphopantetheine-binding protein</fullName>
    </submittedName>
</protein>
<dbReference type="Pfam" id="PF00550">
    <property type="entry name" value="PP-binding"/>
    <property type="match status" value="1"/>
</dbReference>
<keyword evidence="3" id="KW-1185">Reference proteome</keyword>
<comment type="caution">
    <text evidence="2">The sequence shown here is derived from an EMBL/GenBank/DDBJ whole genome shotgun (WGS) entry which is preliminary data.</text>
</comment>
<dbReference type="AlphaFoldDB" id="W4M9H2"/>
<dbReference type="InterPro" id="IPR009081">
    <property type="entry name" value="PP-bd_ACP"/>
</dbReference>
<proteinExistence type="predicted"/>
<dbReference type="Gene3D" id="1.10.1200.10">
    <property type="entry name" value="ACP-like"/>
    <property type="match status" value="1"/>
</dbReference>
<dbReference type="SUPFAM" id="SSF47336">
    <property type="entry name" value="ACP-like"/>
    <property type="match status" value="1"/>
</dbReference>
<name>W4M9H2_9BACT</name>
<accession>W4M9H2</accession>
<evidence type="ECO:0000313" key="2">
    <source>
        <dbReference type="EMBL" id="ETX07029.1"/>
    </source>
</evidence>